<dbReference type="PANTHER" id="PTHR35870:SF1">
    <property type="entry name" value="PROTEIN, PUTATIVE (AFU_ORTHOLOGUE AFUA_5G03330)-RELATED"/>
    <property type="match status" value="1"/>
</dbReference>
<dbReference type="STRING" id="703135.A0A2A9N7I7"/>
<keyword evidence="1" id="KW-0560">Oxidoreductase</keyword>
<evidence type="ECO:0000256" key="1">
    <source>
        <dbReference type="ARBA" id="ARBA00023002"/>
    </source>
</evidence>
<reference evidence="2 3" key="1">
    <citation type="submission" date="2014-02" db="EMBL/GenBank/DDBJ databases">
        <title>Transposable element dynamics among asymbiotic and ectomycorrhizal Amanita fungi.</title>
        <authorList>
            <consortium name="DOE Joint Genome Institute"/>
            <person name="Hess J."/>
            <person name="Skrede I."/>
            <person name="Wolfe B."/>
            <person name="LaButti K."/>
            <person name="Ohm R.A."/>
            <person name="Grigoriev I.V."/>
            <person name="Pringle A."/>
        </authorList>
    </citation>
    <scope>NUCLEOTIDE SEQUENCE [LARGE SCALE GENOMIC DNA]</scope>
    <source>
        <strain evidence="2 3">SKay4041</strain>
    </source>
</reference>
<keyword evidence="3" id="KW-1185">Reference proteome</keyword>
<dbReference type="GO" id="GO:0016491">
    <property type="term" value="F:oxidoreductase activity"/>
    <property type="evidence" value="ECO:0007669"/>
    <property type="project" value="UniProtKB-KW"/>
</dbReference>
<dbReference type="AlphaFoldDB" id="A0A2A9N7I7"/>
<dbReference type="EMBL" id="KZ302960">
    <property type="protein sequence ID" value="PFH44734.1"/>
    <property type="molecule type" value="Genomic_DNA"/>
</dbReference>
<proteinExistence type="predicted"/>
<dbReference type="InterPro" id="IPR025337">
    <property type="entry name" value="Questin_oxidase-like"/>
</dbReference>
<sequence length="509" mass="56114">MVVAHNELFPTPAPPPSHLAPTRWAGITPQTVETLKKVLKDNYERWHIFFNDQGFHNHAAHRALAVWAVGGDGAIIEAGYKFDSSYQRAAYPSPAPITPQNVYEHLDKREYYDAYLTYFGDEIKKYGLATTLEKHIFAPSANFVDGLPEDKQPRMLDRFLSGLAHPLIHTGYGYEFGLPGIAAEGYAQTALHAPCLQNVITSEFFSKYGHDGDSALASLAKKLDITAASKPTGGKKQTHALTIIARLLKDPKTAQVKEFNGEQPGIINVVRDKLGDVIAKYVEEWDLDTSDPKEVERKYEELVWANVVIYGVGGWEAGSDFNADFFFMHLVTSVLFLPSLLAFLSPPSQALLLRSYFAMSLGYWLGRGRPNFDLKGFYSAPDTAYPVPSGNLPVPDEATIPSKEVDPNRVKAITPNPWLPLIESALSHPNEHLIKLQRALAHFSVLYGTRVAGANEGGLSGAAEELKGAELLDGSLFIRAAGLTAKRTGRVREGESLGKWDRSGFYSRP</sequence>
<name>A0A2A9N7I7_9AGAR</name>
<dbReference type="PANTHER" id="PTHR35870">
    <property type="entry name" value="PROTEIN, PUTATIVE (AFU_ORTHOLOGUE AFUA_5G03330)-RELATED"/>
    <property type="match status" value="1"/>
</dbReference>
<evidence type="ECO:0008006" key="4">
    <source>
        <dbReference type="Google" id="ProtNLM"/>
    </source>
</evidence>
<accession>A0A2A9N7I7</accession>
<organism evidence="2 3">
    <name type="scientific">Amanita thiersii Skay4041</name>
    <dbReference type="NCBI Taxonomy" id="703135"/>
    <lineage>
        <taxon>Eukaryota</taxon>
        <taxon>Fungi</taxon>
        <taxon>Dikarya</taxon>
        <taxon>Basidiomycota</taxon>
        <taxon>Agaricomycotina</taxon>
        <taxon>Agaricomycetes</taxon>
        <taxon>Agaricomycetidae</taxon>
        <taxon>Agaricales</taxon>
        <taxon>Pluteineae</taxon>
        <taxon>Amanitaceae</taxon>
        <taxon>Amanita</taxon>
    </lineage>
</organism>
<evidence type="ECO:0000313" key="2">
    <source>
        <dbReference type="EMBL" id="PFH44734.1"/>
    </source>
</evidence>
<evidence type="ECO:0000313" key="3">
    <source>
        <dbReference type="Proteomes" id="UP000242287"/>
    </source>
</evidence>
<dbReference type="OrthoDB" id="10004862at2759"/>
<dbReference type="Pfam" id="PF14027">
    <property type="entry name" value="Questin_oxidase"/>
    <property type="match status" value="1"/>
</dbReference>
<protein>
    <recommendedName>
        <fullName evidence="4">Oxidoreductase AflY</fullName>
    </recommendedName>
</protein>
<dbReference type="Proteomes" id="UP000242287">
    <property type="component" value="Unassembled WGS sequence"/>
</dbReference>
<gene>
    <name evidence="2" type="ORF">AMATHDRAFT_72187</name>
</gene>